<proteinExistence type="predicted"/>
<dbReference type="Gene3D" id="2.30.30.100">
    <property type="match status" value="1"/>
</dbReference>
<protein>
    <submittedName>
        <fullName evidence="2">RNA chaperone Hfq</fullName>
    </submittedName>
</protein>
<keyword evidence="3" id="KW-1185">Reference proteome</keyword>
<dbReference type="InterPro" id="IPR053840">
    <property type="entry name" value="Hfq_1"/>
</dbReference>
<dbReference type="RefSeq" id="WP_190352032.1">
    <property type="nucleotide sequence ID" value="NZ_JACJPY010000059.1"/>
</dbReference>
<evidence type="ECO:0000313" key="2">
    <source>
        <dbReference type="EMBL" id="MBD2151615.1"/>
    </source>
</evidence>
<evidence type="ECO:0000313" key="3">
    <source>
        <dbReference type="Proteomes" id="UP000631421"/>
    </source>
</evidence>
<dbReference type="SUPFAM" id="SSF50182">
    <property type="entry name" value="Sm-like ribonucleoproteins"/>
    <property type="match status" value="1"/>
</dbReference>
<reference evidence="2" key="1">
    <citation type="journal article" date="2015" name="ISME J.">
        <title>Draft Genome Sequence of Streptomyces incarnatus NRRL8089, which Produces the Nucleoside Antibiotic Sinefungin.</title>
        <authorList>
            <person name="Oshima K."/>
            <person name="Hattori M."/>
            <person name="Shimizu H."/>
            <person name="Fukuda K."/>
            <person name="Nemoto M."/>
            <person name="Inagaki K."/>
            <person name="Tamura T."/>
        </authorList>
    </citation>
    <scope>NUCLEOTIDE SEQUENCE</scope>
    <source>
        <strain evidence="2">FACHB-1277</strain>
    </source>
</reference>
<sequence>MSAPTATKIGLNTLLPSIRRIHGIIREKSEVEIKLVTGDQLRGKINWIDDSCICLDTSGHKLIIWQHAIAYIKS</sequence>
<feature type="domain" description="Hfq-related" evidence="1">
    <location>
        <begin position="15"/>
        <end position="74"/>
    </location>
</feature>
<gene>
    <name evidence="2" type="ORF">H6F44_16015</name>
</gene>
<dbReference type="Proteomes" id="UP000631421">
    <property type="component" value="Unassembled WGS sequence"/>
</dbReference>
<dbReference type="EMBL" id="JACJPY010000059">
    <property type="protein sequence ID" value="MBD2151615.1"/>
    <property type="molecule type" value="Genomic_DNA"/>
</dbReference>
<dbReference type="Pfam" id="PF21979">
    <property type="entry name" value="Hfq_1"/>
    <property type="match status" value="1"/>
</dbReference>
<comment type="caution">
    <text evidence="2">The sequence shown here is derived from an EMBL/GenBank/DDBJ whole genome shotgun (WGS) entry which is preliminary data.</text>
</comment>
<accession>A0A926UX26</accession>
<name>A0A926UX26_9CYAN</name>
<dbReference type="AlphaFoldDB" id="A0A926UX26"/>
<organism evidence="2 3">
    <name type="scientific">Pseudanabaena cinerea FACHB-1277</name>
    <dbReference type="NCBI Taxonomy" id="2949581"/>
    <lineage>
        <taxon>Bacteria</taxon>
        <taxon>Bacillati</taxon>
        <taxon>Cyanobacteriota</taxon>
        <taxon>Cyanophyceae</taxon>
        <taxon>Pseudanabaenales</taxon>
        <taxon>Pseudanabaenaceae</taxon>
        <taxon>Pseudanabaena</taxon>
        <taxon>Pseudanabaena cinerea</taxon>
    </lineage>
</organism>
<evidence type="ECO:0000259" key="1">
    <source>
        <dbReference type="Pfam" id="PF21979"/>
    </source>
</evidence>
<dbReference type="InterPro" id="IPR010920">
    <property type="entry name" value="LSM_dom_sf"/>
</dbReference>
<reference evidence="2" key="2">
    <citation type="submission" date="2020-08" db="EMBL/GenBank/DDBJ databases">
        <authorList>
            <person name="Chen M."/>
            <person name="Teng W."/>
            <person name="Zhao L."/>
            <person name="Hu C."/>
            <person name="Zhou Y."/>
            <person name="Han B."/>
            <person name="Song L."/>
            <person name="Shu W."/>
        </authorList>
    </citation>
    <scope>NUCLEOTIDE SEQUENCE</scope>
    <source>
        <strain evidence="2">FACHB-1277</strain>
    </source>
</reference>
<dbReference type="NCBIfam" id="NF047718">
    <property type="entry name" value="Hfq_rel_Cyano"/>
    <property type="match status" value="1"/>
</dbReference>